<gene>
    <name evidence="1" type="ORF">ELY37_09465</name>
</gene>
<name>A0A433LCC7_9GAMM</name>
<accession>A0A433LCC7</accession>
<protein>
    <submittedName>
        <fullName evidence="1">Uncharacterized protein</fullName>
    </submittedName>
</protein>
<dbReference type="OrthoDB" id="6169142at2"/>
<evidence type="ECO:0000313" key="1">
    <source>
        <dbReference type="EMBL" id="RUR46207.1"/>
    </source>
</evidence>
<comment type="caution">
    <text evidence="1">The sequence shown here is derived from an EMBL/GenBank/DDBJ whole genome shotgun (WGS) entry which is preliminary data.</text>
</comment>
<reference evidence="1 2" key="1">
    <citation type="submission" date="2018-12" db="EMBL/GenBank/DDBJ databases">
        <title>three novel Halomonas strain isolated from plants.</title>
        <authorList>
            <person name="Sun C."/>
        </authorList>
    </citation>
    <scope>NUCLEOTIDE SEQUENCE [LARGE SCALE GENOMIC DNA]</scope>
    <source>
        <strain evidence="1 2">RC</strain>
    </source>
</reference>
<keyword evidence="2" id="KW-1185">Reference proteome</keyword>
<dbReference type="AlphaFoldDB" id="A0A433LCC7"/>
<evidence type="ECO:0000313" key="2">
    <source>
        <dbReference type="Proteomes" id="UP000286912"/>
    </source>
</evidence>
<sequence length="84" mass="8764">MANATRLNVTMPVRSVTVHLPAPPRFQVISHGLQGPPGTLSPEILAQVAEASQATHQIDSVLAALTDAISYHGGMIAAQEDAQP</sequence>
<dbReference type="RefSeq" id="WP_126981654.1">
    <property type="nucleotide sequence ID" value="NZ_RZHD01000005.1"/>
</dbReference>
<dbReference type="EMBL" id="RZHD01000005">
    <property type="protein sequence ID" value="RUR46207.1"/>
    <property type="molecule type" value="Genomic_DNA"/>
</dbReference>
<proteinExistence type="predicted"/>
<dbReference type="Proteomes" id="UP000286912">
    <property type="component" value="Unassembled WGS sequence"/>
</dbReference>
<organism evidence="1 2">
    <name type="scientific">Vreelandella populi</name>
    <dbReference type="NCBI Taxonomy" id="2498858"/>
    <lineage>
        <taxon>Bacteria</taxon>
        <taxon>Pseudomonadati</taxon>
        <taxon>Pseudomonadota</taxon>
        <taxon>Gammaproteobacteria</taxon>
        <taxon>Oceanospirillales</taxon>
        <taxon>Halomonadaceae</taxon>
        <taxon>Vreelandella</taxon>
    </lineage>
</organism>